<gene>
    <name evidence="4" type="ORF">DSTB1V02_LOCUS14928</name>
</gene>
<evidence type="ECO:0000256" key="3">
    <source>
        <dbReference type="SAM" id="Phobius"/>
    </source>
</evidence>
<feature type="non-terminal residue" evidence="4">
    <location>
        <position position="117"/>
    </location>
</feature>
<dbReference type="Gene3D" id="1.10.630.10">
    <property type="entry name" value="Cytochrome P450"/>
    <property type="match status" value="1"/>
</dbReference>
<evidence type="ECO:0000256" key="2">
    <source>
        <dbReference type="ARBA" id="ARBA00023033"/>
    </source>
</evidence>
<evidence type="ECO:0000313" key="4">
    <source>
        <dbReference type="EMBL" id="CAD7255183.1"/>
    </source>
</evidence>
<dbReference type="Pfam" id="PF00067">
    <property type="entry name" value="p450"/>
    <property type="match status" value="1"/>
</dbReference>
<evidence type="ECO:0000313" key="5">
    <source>
        <dbReference type="Proteomes" id="UP000677054"/>
    </source>
</evidence>
<keyword evidence="3" id="KW-1133">Transmembrane helix</keyword>
<protein>
    <recommendedName>
        <fullName evidence="6">Cytochrome P450</fullName>
    </recommendedName>
</protein>
<organism evidence="4">
    <name type="scientific">Darwinula stevensoni</name>
    <dbReference type="NCBI Taxonomy" id="69355"/>
    <lineage>
        <taxon>Eukaryota</taxon>
        <taxon>Metazoa</taxon>
        <taxon>Ecdysozoa</taxon>
        <taxon>Arthropoda</taxon>
        <taxon>Crustacea</taxon>
        <taxon>Oligostraca</taxon>
        <taxon>Ostracoda</taxon>
        <taxon>Podocopa</taxon>
        <taxon>Podocopida</taxon>
        <taxon>Darwinulocopina</taxon>
        <taxon>Darwinuloidea</taxon>
        <taxon>Darwinulidae</taxon>
        <taxon>Darwinula</taxon>
    </lineage>
</organism>
<dbReference type="AlphaFoldDB" id="A0A7R9FUK8"/>
<dbReference type="EMBL" id="LR918589">
    <property type="protein sequence ID" value="CAD7255183.1"/>
    <property type="molecule type" value="Genomic_DNA"/>
</dbReference>
<dbReference type="GO" id="GO:0004497">
    <property type="term" value="F:monooxygenase activity"/>
    <property type="evidence" value="ECO:0007669"/>
    <property type="project" value="UniProtKB-KW"/>
</dbReference>
<name>A0A7R9FUK8_9CRUS</name>
<keyword evidence="2" id="KW-0560">Oxidoreductase</keyword>
<dbReference type="SUPFAM" id="SSF48264">
    <property type="entry name" value="Cytochrome P450"/>
    <property type="match status" value="1"/>
</dbReference>
<evidence type="ECO:0008006" key="6">
    <source>
        <dbReference type="Google" id="ProtNLM"/>
    </source>
</evidence>
<accession>A0A7R9FUK8</accession>
<dbReference type="GO" id="GO:0005506">
    <property type="term" value="F:iron ion binding"/>
    <property type="evidence" value="ECO:0007669"/>
    <property type="project" value="InterPro"/>
</dbReference>
<keyword evidence="3" id="KW-0812">Transmembrane</keyword>
<comment type="similarity">
    <text evidence="1">Belongs to the cytochrome P450 family.</text>
</comment>
<dbReference type="InterPro" id="IPR001128">
    <property type="entry name" value="Cyt_P450"/>
</dbReference>
<reference evidence="4" key="1">
    <citation type="submission" date="2020-11" db="EMBL/GenBank/DDBJ databases">
        <authorList>
            <person name="Tran Van P."/>
        </authorList>
    </citation>
    <scope>NUCLEOTIDE SEQUENCE</scope>
</reference>
<dbReference type="InterPro" id="IPR002401">
    <property type="entry name" value="Cyt_P450_E_grp-I"/>
</dbReference>
<dbReference type="OrthoDB" id="2789670at2759"/>
<dbReference type="PRINTS" id="PR00463">
    <property type="entry name" value="EP450I"/>
</dbReference>
<feature type="transmembrane region" description="Helical" evidence="3">
    <location>
        <begin position="12"/>
        <end position="31"/>
    </location>
</feature>
<dbReference type="Proteomes" id="UP000677054">
    <property type="component" value="Unassembled WGS sequence"/>
</dbReference>
<keyword evidence="2" id="KW-0503">Monooxygenase</keyword>
<dbReference type="InterPro" id="IPR036396">
    <property type="entry name" value="Cyt_P450_sf"/>
</dbReference>
<dbReference type="GO" id="GO:0020037">
    <property type="term" value="F:heme binding"/>
    <property type="evidence" value="ECO:0007669"/>
    <property type="project" value="InterPro"/>
</dbReference>
<dbReference type="GO" id="GO:0016705">
    <property type="term" value="F:oxidoreductase activity, acting on paired donors, with incorporation or reduction of molecular oxygen"/>
    <property type="evidence" value="ECO:0007669"/>
    <property type="project" value="InterPro"/>
</dbReference>
<dbReference type="EMBL" id="CAJPEV010019071">
    <property type="protein sequence ID" value="CAG0907778.1"/>
    <property type="molecule type" value="Genomic_DNA"/>
</dbReference>
<evidence type="ECO:0000256" key="1">
    <source>
        <dbReference type="ARBA" id="ARBA00010617"/>
    </source>
</evidence>
<proteinExistence type="inferred from homology"/>
<keyword evidence="5" id="KW-1185">Reference proteome</keyword>
<sequence length="117" mass="13289">MQGMMIGLEEVFFDFCILGNFHLAPLLVFFWSPALRAYRRIQRNLAVITKVFSVFPQVLSETGSAKCSRSMRIPTERGLQTNIADMFIAGSETTASSIRWCVLFLLCHPEIQEKLQA</sequence>
<keyword evidence="3" id="KW-0472">Membrane</keyword>